<feature type="region of interest" description="Disordered" evidence="2">
    <location>
        <begin position="298"/>
        <end position="512"/>
    </location>
</feature>
<dbReference type="FunFam" id="2.60.120.200:FF:000016">
    <property type="entry name" value="Collagen XI alpha 1 chain"/>
    <property type="match status" value="1"/>
</dbReference>
<dbReference type="Pfam" id="PF02210">
    <property type="entry name" value="Laminin_G_2"/>
    <property type="match status" value="1"/>
</dbReference>
<evidence type="ECO:0000256" key="3">
    <source>
        <dbReference type="SAM" id="SignalP"/>
    </source>
</evidence>
<sequence length="697" mass="74787">MDIRKKRRPWCMETSFLLLLCLTLAQADPIDVLRALQLPSLPEGVQKVPGFCASRRSGTPDHAYRITKKAQISAPTKQLFSGRFPENFSIMTLVKAKAGLQAFLLSIYNEQGVQQLGLELGRSPIFLYEDQNRKPAPEDYPLFKGVNLADGKWHRIAVSVQKKNITLILDCKNRITKTLARSNKPVLDTKGITVFGARLLDAEVFQGEIQQLLIASNPQAAFDFCEHYSPDCDSPLPKVQSQDPNSYEGKANNGKADKPKTAPAKAAPAKPAKTKPTPKPKAKPAAAQILISKIKPTLASKIASKPKATPAPKVDNKKANSNGKNNGQAKENGNGNGKSNGNGNGKDANGKAKAGSNGKANNNGNGKASVEKKANGEAKANGNGAKTVKTEKAAVTKVTVAKKSETTPQPAKDKTKANAVPTKPKATKPVLEKVQTKVAKTQKPTHAPLPLPPKTKVLDINNVKSMSKNFPPFDKAAVSGRTMSSPEIPKKKPTNGYQQDVDPAYSEADHTPTDTDYYYAVEEEASPQPESDLTGYEETINQVDETVGAEEVDATKTGGEGVSQTPEEPFTEEYITSDFGTKEYDYSYRDYNEPIIESKTEDTFGPALSAVTDEGGASVRAQKGEKGEPAVLEPGMLIEGPPGPEGPAGLPGSAGPQGPPGSVGDPGERVSGQFFVCLRQFFLYLFHIMEFGFLSAA</sequence>
<feature type="signal peptide" evidence="3">
    <location>
        <begin position="1"/>
        <end position="27"/>
    </location>
</feature>
<organism evidence="6">
    <name type="scientific">Cyprinus carpio</name>
    <name type="common">Common carp</name>
    <dbReference type="NCBI Taxonomy" id="7962"/>
    <lineage>
        <taxon>Eukaryota</taxon>
        <taxon>Metazoa</taxon>
        <taxon>Chordata</taxon>
        <taxon>Craniata</taxon>
        <taxon>Vertebrata</taxon>
        <taxon>Euteleostomi</taxon>
        <taxon>Actinopterygii</taxon>
        <taxon>Neopterygii</taxon>
        <taxon>Teleostei</taxon>
        <taxon>Ostariophysi</taxon>
        <taxon>Cypriniformes</taxon>
        <taxon>Cyprinidae</taxon>
        <taxon>Cyprininae</taxon>
        <taxon>Cyprinus</taxon>
    </lineage>
</organism>
<evidence type="ECO:0000259" key="4">
    <source>
        <dbReference type="SMART" id="SM00210"/>
    </source>
</evidence>
<dbReference type="CDD" id="cd00110">
    <property type="entry name" value="LamG"/>
    <property type="match status" value="1"/>
</dbReference>
<dbReference type="SMART" id="SM00210">
    <property type="entry name" value="TSPN"/>
    <property type="match status" value="1"/>
</dbReference>
<keyword evidence="3" id="KW-0732">Signal</keyword>
<dbReference type="SMART" id="SM00282">
    <property type="entry name" value="LamG"/>
    <property type="match status" value="1"/>
</dbReference>
<evidence type="ECO:0000259" key="5">
    <source>
        <dbReference type="SMART" id="SM00282"/>
    </source>
</evidence>
<dbReference type="OrthoDB" id="8939548at2759"/>
<feature type="compositionally biased region" description="Low complexity" evidence="2">
    <location>
        <begin position="319"/>
        <end position="333"/>
    </location>
</feature>
<protein>
    <submittedName>
        <fullName evidence="6 7">Collagen alpha-1(V) chain-like isoform X1</fullName>
    </submittedName>
</protein>
<feature type="domain" description="Thrombospondin-like N-terminal" evidence="4">
    <location>
        <begin position="29"/>
        <end position="218"/>
    </location>
</feature>
<feature type="chain" id="PRO_5044700155" evidence="3">
    <location>
        <begin position="28"/>
        <end position="697"/>
    </location>
</feature>
<feature type="compositionally biased region" description="Low complexity" evidence="2">
    <location>
        <begin position="345"/>
        <end position="368"/>
    </location>
</feature>
<dbReference type="RefSeq" id="XP_042601347.1">
    <property type="nucleotide sequence ID" value="XM_042745413.1"/>
</dbReference>
<dbReference type="Proteomes" id="UP001155660">
    <property type="component" value="Chromosome B19"/>
</dbReference>
<name>A0A9Q9XHR7_CYPCA</name>
<dbReference type="RefSeq" id="XP_042601346.1">
    <property type="nucleotide sequence ID" value="XM_042745412.1"/>
</dbReference>
<keyword evidence="1" id="KW-0677">Repeat</keyword>
<evidence type="ECO:0000313" key="7">
    <source>
        <dbReference type="RefSeq" id="XP_042601347.1"/>
    </source>
</evidence>
<evidence type="ECO:0000313" key="6">
    <source>
        <dbReference type="RefSeq" id="XP_042601346.1"/>
    </source>
</evidence>
<evidence type="ECO:0000256" key="2">
    <source>
        <dbReference type="SAM" id="MobiDB-lite"/>
    </source>
</evidence>
<accession>A0A9Q9XHR7</accession>
<dbReference type="InterPro" id="IPR048287">
    <property type="entry name" value="TSPN-like_N"/>
</dbReference>
<feature type="region of interest" description="Disordered" evidence="2">
    <location>
        <begin position="614"/>
        <end position="666"/>
    </location>
</feature>
<dbReference type="GeneID" id="109066917"/>
<feature type="compositionally biased region" description="Low complexity" evidence="2">
    <location>
        <begin position="261"/>
        <end position="271"/>
    </location>
</feature>
<feature type="region of interest" description="Disordered" evidence="2">
    <location>
        <begin position="233"/>
        <end position="286"/>
    </location>
</feature>
<evidence type="ECO:0000256" key="1">
    <source>
        <dbReference type="ARBA" id="ARBA00022737"/>
    </source>
</evidence>
<feature type="compositionally biased region" description="Gly residues" evidence="2">
    <location>
        <begin position="334"/>
        <end position="344"/>
    </location>
</feature>
<feature type="compositionally biased region" description="Basic residues" evidence="2">
    <location>
        <begin position="272"/>
        <end position="282"/>
    </location>
</feature>
<proteinExistence type="predicted"/>
<feature type="compositionally biased region" description="Low complexity" evidence="2">
    <location>
        <begin position="647"/>
        <end position="656"/>
    </location>
</feature>
<dbReference type="InterPro" id="IPR001791">
    <property type="entry name" value="Laminin_G"/>
</dbReference>
<dbReference type="KEGG" id="ccar:109066917"/>
<feature type="domain" description="Laminin G" evidence="5">
    <location>
        <begin position="86"/>
        <end position="217"/>
    </location>
</feature>
<gene>
    <name evidence="6 7" type="primary">LOC109066917</name>
</gene>
<dbReference type="AlphaFoldDB" id="A0A9Q9XHR7"/>
<reference evidence="6 7" key="1">
    <citation type="submission" date="2025-04" db="UniProtKB">
        <authorList>
            <consortium name="RefSeq"/>
        </authorList>
    </citation>
    <scope>IDENTIFICATION</scope>
    <source>
        <tissue evidence="6 7">Muscle</tissue>
    </source>
</reference>
<feature type="compositionally biased region" description="Low complexity" evidence="2">
    <location>
        <begin position="377"/>
        <end position="387"/>
    </location>
</feature>